<proteinExistence type="predicted"/>
<sequence length="53" mass="6185">MLRIYYIHPVHKTNPYAAFKQPEQRVNSQNQTKRSSAGLSFSQHLELINSINK</sequence>
<protein>
    <recommendedName>
        <fullName evidence="3">YpzG-like protein</fullName>
    </recommendedName>
</protein>
<accession>A0A2V4VWD1</accession>
<dbReference type="Proteomes" id="UP000247790">
    <property type="component" value="Unassembled WGS sequence"/>
</dbReference>
<comment type="caution">
    <text evidence="1">The sequence shown here is derived from an EMBL/GenBank/DDBJ whole genome shotgun (WGS) entry which is preliminary data.</text>
</comment>
<evidence type="ECO:0008006" key="3">
    <source>
        <dbReference type="Google" id="ProtNLM"/>
    </source>
</evidence>
<name>A0A2V4VWD1_PAEBA</name>
<dbReference type="AlphaFoldDB" id="A0A2V4VWD1"/>
<organism evidence="1 2">
    <name type="scientific">Paenibacillus barcinonensis</name>
    <dbReference type="NCBI Taxonomy" id="198119"/>
    <lineage>
        <taxon>Bacteria</taxon>
        <taxon>Bacillati</taxon>
        <taxon>Bacillota</taxon>
        <taxon>Bacilli</taxon>
        <taxon>Bacillales</taxon>
        <taxon>Paenibacillaceae</taxon>
        <taxon>Paenibacillus</taxon>
    </lineage>
</organism>
<evidence type="ECO:0000313" key="2">
    <source>
        <dbReference type="Proteomes" id="UP000247790"/>
    </source>
</evidence>
<dbReference type="EMBL" id="QJSW01000002">
    <property type="protein sequence ID" value="PYE51616.1"/>
    <property type="molecule type" value="Genomic_DNA"/>
</dbReference>
<gene>
    <name evidence="1" type="ORF">DFQ00_102411</name>
</gene>
<evidence type="ECO:0000313" key="1">
    <source>
        <dbReference type="EMBL" id="PYE51616.1"/>
    </source>
</evidence>
<reference evidence="1 2" key="1">
    <citation type="submission" date="2018-06" db="EMBL/GenBank/DDBJ databases">
        <title>Genomic Encyclopedia of Type Strains, Phase III (KMG-III): the genomes of soil and plant-associated and newly described type strains.</title>
        <authorList>
            <person name="Whitman W."/>
        </authorList>
    </citation>
    <scope>NUCLEOTIDE SEQUENCE [LARGE SCALE GENOMIC DNA]</scope>
    <source>
        <strain evidence="1 2">CECT 7022</strain>
    </source>
</reference>